<feature type="binding site" evidence="11">
    <location>
        <position position="102"/>
    </location>
    <ligand>
        <name>Zn(2+)</name>
        <dbReference type="ChEBI" id="CHEBI:29105"/>
    </ligand>
</feature>
<name>B4QXY6_DROSI</name>
<dbReference type="FunFam" id="3.30.160.60:FF:001557">
    <property type="entry name" value="Transcription factor E4F1"/>
    <property type="match status" value="1"/>
</dbReference>
<evidence type="ECO:0000256" key="7">
    <source>
        <dbReference type="ARBA" id="ARBA00023125"/>
    </source>
</evidence>
<dbReference type="Pfam" id="PF00096">
    <property type="entry name" value="zf-C2H2"/>
    <property type="match status" value="2"/>
</dbReference>
<keyword evidence="9" id="KW-0539">Nucleus</keyword>
<gene>
    <name evidence="15" type="primary">Dsim\GD20849</name>
    <name evidence="15" type="ORF">Dsim_GD20849</name>
</gene>
<evidence type="ECO:0000313" key="15">
    <source>
        <dbReference type="EMBL" id="EDX13723.1"/>
    </source>
</evidence>
<dbReference type="InterPro" id="IPR012934">
    <property type="entry name" value="Znf_AD"/>
</dbReference>
<dbReference type="OrthoDB" id="6077919at2759"/>
<dbReference type="PANTHER" id="PTHR16515">
    <property type="entry name" value="PR DOMAIN ZINC FINGER PROTEIN"/>
    <property type="match status" value="1"/>
</dbReference>
<evidence type="ECO:0000256" key="2">
    <source>
        <dbReference type="ARBA" id="ARBA00022723"/>
    </source>
</evidence>
<evidence type="ECO:0000256" key="5">
    <source>
        <dbReference type="ARBA" id="ARBA00022833"/>
    </source>
</evidence>
<keyword evidence="2 11" id="KW-0479">Metal-binding</keyword>
<feature type="compositionally biased region" description="Basic and acidic residues" evidence="12">
    <location>
        <begin position="214"/>
        <end position="227"/>
    </location>
</feature>
<evidence type="ECO:0000256" key="1">
    <source>
        <dbReference type="ARBA" id="ARBA00004123"/>
    </source>
</evidence>
<keyword evidence="5 11" id="KW-0862">Zinc</keyword>
<dbReference type="PROSITE" id="PS51915">
    <property type="entry name" value="ZAD"/>
    <property type="match status" value="1"/>
</dbReference>
<evidence type="ECO:0000256" key="10">
    <source>
        <dbReference type="PROSITE-ProRule" id="PRU00042"/>
    </source>
</evidence>
<dbReference type="GO" id="GO:0008270">
    <property type="term" value="F:zinc ion binding"/>
    <property type="evidence" value="ECO:0007669"/>
    <property type="project" value="UniProtKB-UniRule"/>
</dbReference>
<comment type="subcellular location">
    <subcellularLocation>
        <location evidence="1">Nucleus</location>
    </subcellularLocation>
</comment>
<dbReference type="PANTHER" id="PTHR16515:SF49">
    <property type="entry name" value="GASTRULA ZINC FINGER PROTEIN XLCGF49.1-LIKE-RELATED"/>
    <property type="match status" value="1"/>
</dbReference>
<dbReference type="AlphaFoldDB" id="B4QXY6"/>
<dbReference type="InterPro" id="IPR013087">
    <property type="entry name" value="Znf_C2H2_type"/>
</dbReference>
<dbReference type="PhylomeDB" id="B4QXY6"/>
<protein>
    <submittedName>
        <fullName evidence="15">GD20849</fullName>
    </submittedName>
</protein>
<evidence type="ECO:0000256" key="4">
    <source>
        <dbReference type="ARBA" id="ARBA00022771"/>
    </source>
</evidence>
<evidence type="ECO:0000259" key="13">
    <source>
        <dbReference type="PROSITE" id="PS50157"/>
    </source>
</evidence>
<dbReference type="SMR" id="B4QXY6"/>
<feature type="domain" description="C2H2-type" evidence="13">
    <location>
        <begin position="298"/>
        <end position="325"/>
    </location>
</feature>
<dbReference type="InterPro" id="IPR036236">
    <property type="entry name" value="Znf_C2H2_sf"/>
</dbReference>
<evidence type="ECO:0000256" key="9">
    <source>
        <dbReference type="ARBA" id="ARBA00023242"/>
    </source>
</evidence>
<keyword evidence="3" id="KW-0677">Repeat</keyword>
<evidence type="ECO:0000256" key="8">
    <source>
        <dbReference type="ARBA" id="ARBA00023163"/>
    </source>
</evidence>
<keyword evidence="8" id="KW-0804">Transcription</keyword>
<evidence type="ECO:0000259" key="14">
    <source>
        <dbReference type="PROSITE" id="PS51915"/>
    </source>
</evidence>
<dbReference type="Gene3D" id="3.30.160.60">
    <property type="entry name" value="Classic Zinc Finger"/>
    <property type="match status" value="4"/>
</dbReference>
<dbReference type="FunFam" id="3.30.160.60:FF:000202">
    <property type="entry name" value="Zinc finger protein 574"/>
    <property type="match status" value="1"/>
</dbReference>
<feature type="binding site" evidence="11">
    <location>
        <position position="56"/>
    </location>
    <ligand>
        <name>Zn(2+)</name>
        <dbReference type="ChEBI" id="CHEBI:29105"/>
    </ligand>
</feature>
<keyword evidence="4 10" id="KW-0863">Zinc-finger</keyword>
<organism evidence="15 16">
    <name type="scientific">Drosophila simulans</name>
    <name type="common">Fruit fly</name>
    <dbReference type="NCBI Taxonomy" id="7240"/>
    <lineage>
        <taxon>Eukaryota</taxon>
        <taxon>Metazoa</taxon>
        <taxon>Ecdysozoa</taxon>
        <taxon>Arthropoda</taxon>
        <taxon>Hexapoda</taxon>
        <taxon>Insecta</taxon>
        <taxon>Pterygota</taxon>
        <taxon>Neoptera</taxon>
        <taxon>Endopterygota</taxon>
        <taxon>Diptera</taxon>
        <taxon>Brachycera</taxon>
        <taxon>Muscomorpha</taxon>
        <taxon>Ephydroidea</taxon>
        <taxon>Drosophilidae</taxon>
        <taxon>Drosophila</taxon>
        <taxon>Sophophora</taxon>
    </lineage>
</organism>
<dbReference type="Pfam" id="PF13894">
    <property type="entry name" value="zf-C2H2_4"/>
    <property type="match status" value="1"/>
</dbReference>
<dbReference type="SMART" id="SM00868">
    <property type="entry name" value="zf-AD"/>
    <property type="match status" value="1"/>
</dbReference>
<dbReference type="PROSITE" id="PS50157">
    <property type="entry name" value="ZINC_FINGER_C2H2_2"/>
    <property type="match status" value="5"/>
</dbReference>
<keyword evidence="16" id="KW-1185">Reference proteome</keyword>
<feature type="region of interest" description="Disordered" evidence="12">
    <location>
        <begin position="214"/>
        <end position="235"/>
    </location>
</feature>
<dbReference type="GO" id="GO:0045944">
    <property type="term" value="P:positive regulation of transcription by RNA polymerase II"/>
    <property type="evidence" value="ECO:0007669"/>
    <property type="project" value="UniProtKB-ARBA"/>
</dbReference>
<dbReference type="EMBL" id="CM000364">
    <property type="protein sequence ID" value="EDX13723.1"/>
    <property type="molecule type" value="Genomic_DNA"/>
</dbReference>
<proteinExistence type="predicted"/>
<feature type="binding site" evidence="11">
    <location>
        <position position="53"/>
    </location>
    <ligand>
        <name>Zn(2+)</name>
        <dbReference type="ChEBI" id="CHEBI:29105"/>
    </ligand>
</feature>
<dbReference type="Gene3D" id="3.40.1800.20">
    <property type="match status" value="1"/>
</dbReference>
<evidence type="ECO:0000256" key="11">
    <source>
        <dbReference type="PROSITE-ProRule" id="PRU01263"/>
    </source>
</evidence>
<accession>B4QXY6</accession>
<evidence type="ECO:0000313" key="16">
    <source>
        <dbReference type="Proteomes" id="UP000000304"/>
    </source>
</evidence>
<dbReference type="HOGENOM" id="CLU_002678_94_3_1"/>
<keyword evidence="7" id="KW-0238">DNA-binding</keyword>
<dbReference type="PROSITE" id="PS00028">
    <property type="entry name" value="ZINC_FINGER_C2H2_1"/>
    <property type="match status" value="5"/>
</dbReference>
<dbReference type="SUPFAM" id="SSF57716">
    <property type="entry name" value="Glucocorticoid receptor-like (DNA-binding domain)"/>
    <property type="match status" value="1"/>
</dbReference>
<feature type="binding site" evidence="11">
    <location>
        <position position="99"/>
    </location>
    <ligand>
        <name>Zn(2+)</name>
        <dbReference type="ChEBI" id="CHEBI:29105"/>
    </ligand>
</feature>
<feature type="domain" description="C2H2-type" evidence="13">
    <location>
        <begin position="326"/>
        <end position="353"/>
    </location>
</feature>
<feature type="domain" description="C2H2-type" evidence="13">
    <location>
        <begin position="354"/>
        <end position="383"/>
    </location>
</feature>
<reference evidence="15 16" key="1">
    <citation type="journal article" date="2007" name="Nature">
        <title>Evolution of genes and genomes on the Drosophila phylogeny.</title>
        <authorList>
            <consortium name="Drosophila 12 Genomes Consortium"/>
            <person name="Clark A.G."/>
            <person name="Eisen M.B."/>
            <person name="Smith D.R."/>
            <person name="Bergman C.M."/>
            <person name="Oliver B."/>
            <person name="Markow T.A."/>
            <person name="Kaufman T.C."/>
            <person name="Kellis M."/>
            <person name="Gelbart W."/>
            <person name="Iyer V.N."/>
            <person name="Pollard D.A."/>
            <person name="Sackton T.B."/>
            <person name="Larracuente A.M."/>
            <person name="Singh N.D."/>
            <person name="Abad J.P."/>
            <person name="Abt D.N."/>
            <person name="Adryan B."/>
            <person name="Aguade M."/>
            <person name="Akashi H."/>
            <person name="Anderson W.W."/>
            <person name="Aquadro C.F."/>
            <person name="Ardell D.H."/>
            <person name="Arguello R."/>
            <person name="Artieri C.G."/>
            <person name="Barbash D.A."/>
            <person name="Barker D."/>
            <person name="Barsanti P."/>
            <person name="Batterham P."/>
            <person name="Batzoglou S."/>
            <person name="Begun D."/>
            <person name="Bhutkar A."/>
            <person name="Blanco E."/>
            <person name="Bosak S.A."/>
            <person name="Bradley R.K."/>
            <person name="Brand A.D."/>
            <person name="Brent M.R."/>
            <person name="Brooks A.N."/>
            <person name="Brown R.H."/>
            <person name="Butlin R.K."/>
            <person name="Caggese C."/>
            <person name="Calvi B.R."/>
            <person name="Bernardo de Carvalho A."/>
            <person name="Caspi A."/>
            <person name="Castrezana S."/>
            <person name="Celniker S.E."/>
            <person name="Chang J.L."/>
            <person name="Chapple C."/>
            <person name="Chatterji S."/>
            <person name="Chinwalla A."/>
            <person name="Civetta A."/>
            <person name="Clifton S.W."/>
            <person name="Comeron J.M."/>
            <person name="Costello J.C."/>
            <person name="Coyne J.A."/>
            <person name="Daub J."/>
            <person name="David R.G."/>
            <person name="Delcher A.L."/>
            <person name="Delehaunty K."/>
            <person name="Do C.B."/>
            <person name="Ebling H."/>
            <person name="Edwards K."/>
            <person name="Eickbush T."/>
            <person name="Evans J.D."/>
            <person name="Filipski A."/>
            <person name="Findeiss S."/>
            <person name="Freyhult E."/>
            <person name="Fulton L."/>
            <person name="Fulton R."/>
            <person name="Garcia A.C."/>
            <person name="Gardiner A."/>
            <person name="Garfield D.A."/>
            <person name="Garvin B.E."/>
            <person name="Gibson G."/>
            <person name="Gilbert D."/>
            <person name="Gnerre S."/>
            <person name="Godfrey J."/>
            <person name="Good R."/>
            <person name="Gotea V."/>
            <person name="Gravely B."/>
            <person name="Greenberg A.J."/>
            <person name="Griffiths-Jones S."/>
            <person name="Gross S."/>
            <person name="Guigo R."/>
            <person name="Gustafson E.A."/>
            <person name="Haerty W."/>
            <person name="Hahn M.W."/>
            <person name="Halligan D.L."/>
            <person name="Halpern A.L."/>
            <person name="Halter G.M."/>
            <person name="Han M.V."/>
            <person name="Heger A."/>
            <person name="Hillier L."/>
            <person name="Hinrichs A.S."/>
            <person name="Holmes I."/>
            <person name="Hoskins R.A."/>
            <person name="Hubisz M.J."/>
            <person name="Hultmark D."/>
            <person name="Huntley M.A."/>
            <person name="Jaffe D.B."/>
            <person name="Jagadeeshan S."/>
            <person name="Jeck W.R."/>
            <person name="Johnson J."/>
            <person name="Jones C.D."/>
            <person name="Jordan W.C."/>
            <person name="Karpen G.H."/>
            <person name="Kataoka E."/>
            <person name="Keightley P.D."/>
            <person name="Kheradpour P."/>
            <person name="Kirkness E.F."/>
            <person name="Koerich L.B."/>
            <person name="Kristiansen K."/>
            <person name="Kudrna D."/>
            <person name="Kulathinal R.J."/>
            <person name="Kumar S."/>
            <person name="Kwok R."/>
            <person name="Lander E."/>
            <person name="Langley C.H."/>
            <person name="Lapoint R."/>
            <person name="Lazzaro B.P."/>
            <person name="Lee S.J."/>
            <person name="Levesque L."/>
            <person name="Li R."/>
            <person name="Lin C.F."/>
            <person name="Lin M.F."/>
            <person name="Lindblad-Toh K."/>
            <person name="Llopart A."/>
            <person name="Long M."/>
            <person name="Low L."/>
            <person name="Lozovsky E."/>
            <person name="Lu J."/>
            <person name="Luo M."/>
            <person name="Machado C.A."/>
            <person name="Makalowski W."/>
            <person name="Marzo M."/>
            <person name="Matsuda M."/>
            <person name="Matzkin L."/>
            <person name="McAllister B."/>
            <person name="McBride C.S."/>
            <person name="McKernan B."/>
            <person name="McKernan K."/>
            <person name="Mendez-Lago M."/>
            <person name="Minx P."/>
            <person name="Mollenhauer M.U."/>
            <person name="Montooth K."/>
            <person name="Mount S.M."/>
            <person name="Mu X."/>
            <person name="Myers E."/>
            <person name="Negre B."/>
            <person name="Newfeld S."/>
            <person name="Nielsen R."/>
            <person name="Noor M.A."/>
            <person name="O'Grady P."/>
            <person name="Pachter L."/>
            <person name="Papaceit M."/>
            <person name="Parisi M.J."/>
            <person name="Parisi M."/>
            <person name="Parts L."/>
            <person name="Pedersen J.S."/>
            <person name="Pesole G."/>
            <person name="Phillippy A.M."/>
            <person name="Ponting C.P."/>
            <person name="Pop M."/>
            <person name="Porcelli D."/>
            <person name="Powell J.R."/>
            <person name="Prohaska S."/>
            <person name="Pruitt K."/>
            <person name="Puig M."/>
            <person name="Quesneville H."/>
            <person name="Ram K.R."/>
            <person name="Rand D."/>
            <person name="Rasmussen M.D."/>
            <person name="Reed L.K."/>
            <person name="Reenan R."/>
            <person name="Reily A."/>
            <person name="Remington K.A."/>
            <person name="Rieger T.T."/>
            <person name="Ritchie M.G."/>
            <person name="Robin C."/>
            <person name="Rogers Y.H."/>
            <person name="Rohde C."/>
            <person name="Rozas J."/>
            <person name="Rubenfield M.J."/>
            <person name="Ruiz A."/>
            <person name="Russo S."/>
            <person name="Salzberg S.L."/>
            <person name="Sanchez-Gracia A."/>
            <person name="Saranga D.J."/>
            <person name="Sato H."/>
            <person name="Schaeffer S.W."/>
            <person name="Schatz M.C."/>
            <person name="Schlenke T."/>
            <person name="Schwartz R."/>
            <person name="Segarra C."/>
            <person name="Singh R.S."/>
            <person name="Sirot L."/>
            <person name="Sirota M."/>
            <person name="Sisneros N.B."/>
            <person name="Smith C.D."/>
            <person name="Smith T.F."/>
            <person name="Spieth J."/>
            <person name="Stage D.E."/>
            <person name="Stark A."/>
            <person name="Stephan W."/>
            <person name="Strausberg R.L."/>
            <person name="Strempel S."/>
            <person name="Sturgill D."/>
            <person name="Sutton G."/>
            <person name="Sutton G.G."/>
            <person name="Tao W."/>
            <person name="Teichmann S."/>
            <person name="Tobari Y.N."/>
            <person name="Tomimura Y."/>
            <person name="Tsolas J.M."/>
            <person name="Valente V.L."/>
            <person name="Venter E."/>
            <person name="Venter J.C."/>
            <person name="Vicario S."/>
            <person name="Vieira F.G."/>
            <person name="Vilella A.J."/>
            <person name="Villasante A."/>
            <person name="Walenz B."/>
            <person name="Wang J."/>
            <person name="Wasserman M."/>
            <person name="Watts T."/>
            <person name="Wilson D."/>
            <person name="Wilson R.K."/>
            <person name="Wing R.A."/>
            <person name="Wolfner M.F."/>
            <person name="Wong A."/>
            <person name="Wong G.K."/>
            <person name="Wu C.I."/>
            <person name="Wu G."/>
            <person name="Yamamoto D."/>
            <person name="Yang H.P."/>
            <person name="Yang S.P."/>
            <person name="Yorke J.A."/>
            <person name="Yoshida K."/>
            <person name="Zdobnov E."/>
            <person name="Zhang P."/>
            <person name="Zhang Y."/>
            <person name="Zimin A.V."/>
            <person name="Baldwin J."/>
            <person name="Abdouelleil A."/>
            <person name="Abdulkadir J."/>
            <person name="Abebe A."/>
            <person name="Abera B."/>
            <person name="Abreu J."/>
            <person name="Acer S.C."/>
            <person name="Aftuck L."/>
            <person name="Alexander A."/>
            <person name="An P."/>
            <person name="Anderson E."/>
            <person name="Anderson S."/>
            <person name="Arachi H."/>
            <person name="Azer M."/>
            <person name="Bachantsang P."/>
            <person name="Barry A."/>
            <person name="Bayul T."/>
            <person name="Berlin A."/>
            <person name="Bessette D."/>
            <person name="Bloom T."/>
            <person name="Blye J."/>
            <person name="Boguslavskiy L."/>
            <person name="Bonnet C."/>
            <person name="Boukhgalter B."/>
            <person name="Bourzgui I."/>
            <person name="Brown A."/>
            <person name="Cahill P."/>
            <person name="Channer S."/>
            <person name="Cheshatsang Y."/>
            <person name="Chuda L."/>
            <person name="Citroen M."/>
            <person name="Collymore A."/>
            <person name="Cooke P."/>
            <person name="Costello M."/>
            <person name="D'Aco K."/>
            <person name="Daza R."/>
            <person name="De Haan G."/>
            <person name="DeGray S."/>
            <person name="DeMaso C."/>
            <person name="Dhargay N."/>
            <person name="Dooley K."/>
            <person name="Dooley E."/>
            <person name="Doricent M."/>
            <person name="Dorje P."/>
            <person name="Dorjee K."/>
            <person name="Dupes A."/>
            <person name="Elong R."/>
            <person name="Falk J."/>
            <person name="Farina A."/>
            <person name="Faro S."/>
            <person name="Ferguson D."/>
            <person name="Fisher S."/>
            <person name="Foley C.D."/>
            <person name="Franke A."/>
            <person name="Friedrich D."/>
            <person name="Gadbois L."/>
            <person name="Gearin G."/>
            <person name="Gearin C.R."/>
            <person name="Giannoukos G."/>
            <person name="Goode T."/>
            <person name="Graham J."/>
            <person name="Grandbois E."/>
            <person name="Grewal S."/>
            <person name="Gyaltsen K."/>
            <person name="Hafez N."/>
            <person name="Hagos B."/>
            <person name="Hall J."/>
            <person name="Henson C."/>
            <person name="Hollinger A."/>
            <person name="Honan T."/>
            <person name="Huard M.D."/>
            <person name="Hughes L."/>
            <person name="Hurhula B."/>
            <person name="Husby M.E."/>
            <person name="Kamat A."/>
            <person name="Kanga B."/>
            <person name="Kashin S."/>
            <person name="Khazanovich D."/>
            <person name="Kisner P."/>
            <person name="Lance K."/>
            <person name="Lara M."/>
            <person name="Lee W."/>
            <person name="Lennon N."/>
            <person name="Letendre F."/>
            <person name="LeVine R."/>
            <person name="Lipovsky A."/>
            <person name="Liu X."/>
            <person name="Liu J."/>
            <person name="Liu S."/>
            <person name="Lokyitsang T."/>
            <person name="Lokyitsang Y."/>
            <person name="Lubonja R."/>
            <person name="Lui A."/>
            <person name="MacDonald P."/>
            <person name="Magnisalis V."/>
            <person name="Maru K."/>
            <person name="Matthews C."/>
            <person name="McCusker W."/>
            <person name="McDonough S."/>
            <person name="Mehta T."/>
            <person name="Meldrim J."/>
            <person name="Meneus L."/>
            <person name="Mihai O."/>
            <person name="Mihalev A."/>
            <person name="Mihova T."/>
            <person name="Mittelman R."/>
            <person name="Mlenga V."/>
            <person name="Montmayeur A."/>
            <person name="Mulrain L."/>
            <person name="Navidi A."/>
            <person name="Naylor J."/>
            <person name="Negash T."/>
            <person name="Nguyen T."/>
            <person name="Nguyen N."/>
            <person name="Nicol R."/>
            <person name="Norbu C."/>
            <person name="Norbu N."/>
            <person name="Novod N."/>
            <person name="O'Neill B."/>
            <person name="Osman S."/>
            <person name="Markiewicz E."/>
            <person name="Oyono O.L."/>
            <person name="Patti C."/>
            <person name="Phunkhang P."/>
            <person name="Pierre F."/>
            <person name="Priest M."/>
            <person name="Raghuraman S."/>
            <person name="Rege F."/>
            <person name="Reyes R."/>
            <person name="Rise C."/>
            <person name="Rogov P."/>
            <person name="Ross K."/>
            <person name="Ryan E."/>
            <person name="Settipalli S."/>
            <person name="Shea T."/>
            <person name="Sherpa N."/>
            <person name="Shi L."/>
            <person name="Shih D."/>
            <person name="Sparrow T."/>
            <person name="Spaulding J."/>
            <person name="Stalker J."/>
            <person name="Stange-Thomann N."/>
            <person name="Stavropoulos S."/>
            <person name="Stone C."/>
            <person name="Strader C."/>
            <person name="Tesfaye S."/>
            <person name="Thomson T."/>
            <person name="Thoulutsang Y."/>
            <person name="Thoulutsang D."/>
            <person name="Topham K."/>
            <person name="Topping I."/>
            <person name="Tsamla T."/>
            <person name="Vassiliev H."/>
            <person name="Vo A."/>
            <person name="Wangchuk T."/>
            <person name="Wangdi T."/>
            <person name="Weiand M."/>
            <person name="Wilkinson J."/>
            <person name="Wilson A."/>
            <person name="Yadav S."/>
            <person name="Young G."/>
            <person name="Yu Q."/>
            <person name="Zembek L."/>
            <person name="Zhong D."/>
            <person name="Zimmer A."/>
            <person name="Zwirko Z."/>
            <person name="Jaffe D.B."/>
            <person name="Alvarez P."/>
            <person name="Brockman W."/>
            <person name="Butler J."/>
            <person name="Chin C."/>
            <person name="Gnerre S."/>
            <person name="Grabherr M."/>
            <person name="Kleber M."/>
            <person name="Mauceli E."/>
            <person name="MacCallum I."/>
        </authorList>
    </citation>
    <scope>NUCLEOTIDE SEQUENCE [LARGE SCALE GENOMIC DNA]</scope>
    <source>
        <strain evidence="16">white501</strain>
    </source>
</reference>
<dbReference type="FunFam" id="3.30.160.60:FF:000624">
    <property type="entry name" value="zinc finger protein 697"/>
    <property type="match status" value="1"/>
</dbReference>
<dbReference type="Bgee" id="FBgn0192310">
    <property type="expression patterns" value="Expressed in female reproductive system and 3 other cell types or tissues"/>
</dbReference>
<keyword evidence="6" id="KW-0805">Transcription regulation</keyword>
<evidence type="ECO:0000256" key="6">
    <source>
        <dbReference type="ARBA" id="ARBA00023015"/>
    </source>
</evidence>
<dbReference type="SMART" id="SM00355">
    <property type="entry name" value="ZnF_C2H2"/>
    <property type="match status" value="5"/>
</dbReference>
<dbReference type="Pfam" id="PF07776">
    <property type="entry name" value="zf-AD"/>
    <property type="match status" value="1"/>
</dbReference>
<dbReference type="SUPFAM" id="SSF57667">
    <property type="entry name" value="beta-beta-alpha zinc fingers"/>
    <property type="match status" value="3"/>
</dbReference>
<feature type="domain" description="C2H2-type" evidence="13">
    <location>
        <begin position="242"/>
        <end position="269"/>
    </location>
</feature>
<evidence type="ECO:0000256" key="3">
    <source>
        <dbReference type="ARBA" id="ARBA00022737"/>
    </source>
</evidence>
<feature type="domain" description="ZAD" evidence="14">
    <location>
        <begin position="51"/>
        <end position="126"/>
    </location>
</feature>
<feature type="domain" description="C2H2-type" evidence="13">
    <location>
        <begin position="270"/>
        <end position="297"/>
    </location>
</feature>
<dbReference type="GO" id="GO:0003677">
    <property type="term" value="F:DNA binding"/>
    <property type="evidence" value="ECO:0007669"/>
    <property type="project" value="UniProtKB-KW"/>
</dbReference>
<dbReference type="InterPro" id="IPR050331">
    <property type="entry name" value="Zinc_finger"/>
</dbReference>
<dbReference type="Proteomes" id="UP000000304">
    <property type="component" value="Chromosome 3R"/>
</dbReference>
<dbReference type="STRING" id="7240.B4QXY6"/>
<dbReference type="OMA" id="CEDRFCT"/>
<sequence length="397" mass="46379">MSKSALKHLKSTCRVCAKYASNKRSPKLFERSNTKMIDNIEALTGLRMEEKVCRTCGKRTNAERSLNIFEKRNQTTLEHIKLLTGAALKNCSTLPNRLCPSCQTCVQQAISFRERCLEVQRELLHSQDDEDFFKICQESQKSAIEPEEQLDPAEISIEVERLDDLNEVSIQSSGFKLEDILTESKINEDEPNNEDDIDYSDMDYLIYESDTEVDAKQELKSDSENPKKSRKRRNTRDSNRTYFCEECGNHIKDRISFVLHCKRHRGVKEFGCEFCEDRFCTPAELKRHIRKHTGEKPFKCRHCSRSFSDYSTRLKHERTHTNERPFVCKECNNAFTTSYILKNHMLVHTGEKAFRCDPCDKSFSRYTHLTTHYRSNAHIRNMQKANIIIDKTLKDIT</sequence>
<evidence type="ECO:0000256" key="12">
    <source>
        <dbReference type="SAM" id="MobiDB-lite"/>
    </source>
</evidence>
<dbReference type="GO" id="GO:0035145">
    <property type="term" value="C:exon-exon junction complex"/>
    <property type="evidence" value="ECO:0007669"/>
    <property type="project" value="EnsemblMetazoa"/>
</dbReference>
<dbReference type="GO" id="GO:0030706">
    <property type="term" value="P:germarium-derived oocyte differentiation"/>
    <property type="evidence" value="ECO:0007669"/>
    <property type="project" value="EnsemblMetazoa"/>
</dbReference>